<evidence type="ECO:0000256" key="4">
    <source>
        <dbReference type="ARBA" id="ARBA00022679"/>
    </source>
</evidence>
<comment type="function">
    <text evidence="1 8">DNA-dependent RNA polymerase catalyzes the transcription of DNA into RNA using the four ribonucleoside triphosphates as substrates.</text>
</comment>
<dbReference type="Gene3D" id="1.10.40.90">
    <property type="match status" value="1"/>
</dbReference>
<keyword evidence="5 8" id="KW-0548">Nucleotidyltransferase</keyword>
<dbReference type="InterPro" id="IPR006592">
    <property type="entry name" value="RNA_pol_N"/>
</dbReference>
<comment type="similarity">
    <text evidence="2">Belongs to the RNA polymerase beta' chain family. RpoC1 subfamily.</text>
</comment>
<evidence type="ECO:0000313" key="10">
    <source>
        <dbReference type="EMBL" id="AID67481.1"/>
    </source>
</evidence>
<dbReference type="GO" id="GO:0003677">
    <property type="term" value="F:DNA binding"/>
    <property type="evidence" value="ECO:0007669"/>
    <property type="project" value="InterPro"/>
</dbReference>
<dbReference type="InterPro" id="IPR045867">
    <property type="entry name" value="DNA-dir_RpoC_beta_prime"/>
</dbReference>
<comment type="catalytic activity">
    <reaction evidence="7 8">
        <text>RNA(n) + a ribonucleoside 5'-triphosphate = RNA(n+1) + diphosphate</text>
        <dbReference type="Rhea" id="RHEA:21248"/>
        <dbReference type="Rhea" id="RHEA-COMP:14527"/>
        <dbReference type="Rhea" id="RHEA-COMP:17342"/>
        <dbReference type="ChEBI" id="CHEBI:33019"/>
        <dbReference type="ChEBI" id="CHEBI:61557"/>
        <dbReference type="ChEBI" id="CHEBI:140395"/>
        <dbReference type="EC" id="2.7.7.6"/>
    </reaction>
</comment>
<evidence type="ECO:0000256" key="1">
    <source>
        <dbReference type="ARBA" id="ARBA00004026"/>
    </source>
</evidence>
<dbReference type="GO" id="GO:0000428">
    <property type="term" value="C:DNA-directed RNA polymerase complex"/>
    <property type="evidence" value="ECO:0007669"/>
    <property type="project" value="UniProtKB-KW"/>
</dbReference>
<dbReference type="SMART" id="SM00663">
    <property type="entry name" value="RPOLA_N"/>
    <property type="match status" value="1"/>
</dbReference>
<dbReference type="Pfam" id="PF04997">
    <property type="entry name" value="RNA_pol_Rpb1_1"/>
    <property type="match status" value="1"/>
</dbReference>
<dbReference type="Gene3D" id="1.10.274.100">
    <property type="entry name" value="RNA polymerase Rpb1, domain 3"/>
    <property type="match status" value="1"/>
</dbReference>
<dbReference type="AlphaFoldDB" id="A0A088CIY6"/>
<evidence type="ECO:0000256" key="2">
    <source>
        <dbReference type="ARBA" id="ARBA00007207"/>
    </source>
</evidence>
<dbReference type="InterPro" id="IPR042102">
    <property type="entry name" value="RNA_pol_Rpb1_3_sf"/>
</dbReference>
<dbReference type="GO" id="GO:0006351">
    <property type="term" value="P:DNA-templated transcription"/>
    <property type="evidence" value="ECO:0007669"/>
    <property type="project" value="InterPro"/>
</dbReference>
<dbReference type="InterPro" id="IPR007080">
    <property type="entry name" value="RNA_pol_Rpb1_1"/>
</dbReference>
<keyword evidence="3 8" id="KW-0240">DNA-directed RNA polymerase</keyword>
<protein>
    <recommendedName>
        <fullName evidence="8">DNA-directed RNA polymerase subunit</fullName>
        <ecNumber evidence="8">2.7.7.6</ecNumber>
    </recommendedName>
</protein>
<evidence type="ECO:0000256" key="8">
    <source>
        <dbReference type="RuleBase" id="RU004279"/>
    </source>
</evidence>
<organism evidence="10">
    <name type="scientific">Prasinococcus sp. CCMP1194</name>
    <dbReference type="NCBI Taxonomy" id="110672"/>
    <lineage>
        <taxon>Eukaryota</taxon>
        <taxon>Viridiplantae</taxon>
        <taxon>Prasinodermophyta</taxon>
        <taxon>Palmophyllophyceae</taxon>
        <taxon>Prasinococcales</taxon>
        <taxon>Prasinococcaceae</taxon>
        <taxon>Prasinococcus</taxon>
    </lineage>
</organism>
<dbReference type="Gene3D" id="4.10.860.120">
    <property type="entry name" value="RNA polymerase II, clamp domain"/>
    <property type="match status" value="1"/>
</dbReference>
<evidence type="ECO:0000256" key="5">
    <source>
        <dbReference type="ARBA" id="ARBA00022695"/>
    </source>
</evidence>
<dbReference type="Pfam" id="PF04983">
    <property type="entry name" value="RNA_pol_Rpb1_3"/>
    <property type="match status" value="1"/>
</dbReference>
<dbReference type="GO" id="GO:0003899">
    <property type="term" value="F:DNA-directed RNA polymerase activity"/>
    <property type="evidence" value="ECO:0007669"/>
    <property type="project" value="UniProtKB-EC"/>
</dbReference>
<dbReference type="InterPro" id="IPR007066">
    <property type="entry name" value="RNA_pol_Rpb1_3"/>
</dbReference>
<accession>A0A088CIY6</accession>
<dbReference type="Gene3D" id="2.40.40.20">
    <property type="match status" value="1"/>
</dbReference>
<proteinExistence type="inferred from homology"/>
<dbReference type="InterPro" id="IPR000722">
    <property type="entry name" value="RNA_pol_asu"/>
</dbReference>
<name>A0A088CIY6_9VIRI</name>
<geneLocation type="chloroplast" evidence="10"/>
<dbReference type="Pfam" id="PF00623">
    <property type="entry name" value="RNA_pol_Rpb1_2"/>
    <property type="match status" value="1"/>
</dbReference>
<dbReference type="EMBL" id="KJ746597">
    <property type="protein sequence ID" value="AID67481.1"/>
    <property type="molecule type" value="Genomic_DNA"/>
</dbReference>
<dbReference type="PANTHER" id="PTHR19376">
    <property type="entry name" value="DNA-DIRECTED RNA POLYMERASE"/>
    <property type="match status" value="1"/>
</dbReference>
<dbReference type="EC" id="2.7.7.6" evidence="8"/>
<gene>
    <name evidence="10" type="primary">rpoC1</name>
</gene>
<keyword evidence="10" id="KW-0934">Plastid</keyword>
<evidence type="ECO:0000256" key="6">
    <source>
        <dbReference type="ARBA" id="ARBA00023163"/>
    </source>
</evidence>
<sequence length="699" mass="79977">MAGKKKKTAVCLRLASPKTIQSWTQRMLPNGEIVGEITENETLNYRTQKPVPNGLFCERIFGPIKDWECSCGRYKGVKLNKKKYLVCEFCGVQLTTSNVRRKRLGYIKLVSPIVHVWFLKSRTSYLAYLFDLKSIDVQFVVYFLGGMLNNVDPTKKTTVFRKFEMIENFALSVSKRFFKKHKFPYLQLKEFEQGSAALYEKIKTLDINEVEQELKITLNWYQGKDKNGKAFSEPFRVSKLEKYSEYKLLIRRLRFIEKLKKSNVQPKWMVLLNLPVLPPDLRPIIEVQNGQLATSDLNNLYKTVLYRNNRIRKYFLGWDTAPYTILREEFRLLQYAVDAVIDNSRAPGKAPILGSSNQPLKSLSDALQGKEGRFRKNLLGKRVDYSGRSVIVVEPKLHLYQCGLPKMMVLELFQPFLIQKLLQKGFAANMNAAKRILQTGIHSTDQKNLISDLNSIAPQSQKNLVPNYVSSESFLIPIIKEVLENHLVFLNRAPTLHRLGILAFEPILVPGKAIKLHPLVCTGFNADFDGDQMAVHVPLSEEAQAEARLLMLSTLNLVSPSNGQPVVSPTQDIILGTYYLTHSTPIFQSSALSIHKSNNTNKLSTNYLYFFVLSDILLAYEKTKISLHTPIWIPFSFFVDNNIKCESIIQGRVSKKGGNYQAYPYSYGIQTSQISNMTFFLRTTAGRVLFHQILKLLFM</sequence>
<evidence type="ECO:0000256" key="7">
    <source>
        <dbReference type="ARBA" id="ARBA00048552"/>
    </source>
</evidence>
<reference evidence="10" key="1">
    <citation type="journal article" date="2014" name="BMC Genomics">
        <title>Six newly sequenced chloroplast genomes from prasinophyte green algae provide insights into the relationships among prasinophyte lineages and the diversity of streamlined genome architecture in picoplanktonic species.</title>
        <authorList>
            <person name="Lemieux C."/>
            <person name="Otis C."/>
            <person name="Turmel M."/>
        </authorList>
    </citation>
    <scope>NUCLEOTIDE SEQUENCE</scope>
</reference>
<keyword evidence="4 8" id="KW-0808">Transferase</keyword>
<evidence type="ECO:0000256" key="3">
    <source>
        <dbReference type="ARBA" id="ARBA00022478"/>
    </source>
</evidence>
<keyword evidence="6 8" id="KW-0804">Transcription</keyword>
<dbReference type="SUPFAM" id="SSF64484">
    <property type="entry name" value="beta and beta-prime subunits of DNA dependent RNA-polymerase"/>
    <property type="match status" value="1"/>
</dbReference>
<dbReference type="InterPro" id="IPR044893">
    <property type="entry name" value="RNA_pol_Rpb1_clamp_domain"/>
</dbReference>
<dbReference type="PANTHER" id="PTHR19376:SF54">
    <property type="entry name" value="DNA-DIRECTED RNA POLYMERASE SUBUNIT BETA"/>
    <property type="match status" value="1"/>
</dbReference>
<evidence type="ECO:0000259" key="9">
    <source>
        <dbReference type="SMART" id="SM00663"/>
    </source>
</evidence>
<keyword evidence="10" id="KW-0150">Chloroplast</keyword>
<feature type="domain" description="RNA polymerase N-terminal" evidence="9">
    <location>
        <begin position="267"/>
        <end position="581"/>
    </location>
</feature>